<sequence length="401" mass="45915">LAGIIPGPKELPVDALNHYLKPLIDDLCKFWKPRVWFSCTSKCPNGRLMRCALIAVVCNLPAACKTAGFSSHTHNLFCSRCKCHRKVHGLGTTDYQNWEYRTNNECREFAATYTYCLTKKGKKDIFKATGVRWSELLRLEYFDITCFAVIDAMHNLFLGLIKEHFEGILGIRLDPKESLKKEKESSVVIIINVSNVWKKSFNPNEQANVRRAVGWLEDPIKFIQGKDANGPVPHHANVFTKAEILEIRSDISTMITPSWLTSIPKNLGDPAHGKLKVDQWRVLGATYLPASLVRMWSTPSQGNNASLKRRREVLHVTMLLLSAVNIASSWVSSKMNADRYLSLIISYIEGIRELFPEYEFRPNQHMAIHLHEYLRSFGPVHSWWTFPFERMIGMLQRIPTN</sequence>
<proteinExistence type="predicted"/>
<dbReference type="PANTHER" id="PTHR46579:SF2">
    <property type="entry name" value="C2H2-TYPE DOMAIN-CONTAINING PROTEIN"/>
    <property type="match status" value="1"/>
</dbReference>
<feature type="non-terminal residue" evidence="1">
    <location>
        <position position="1"/>
    </location>
</feature>
<dbReference type="InterPro" id="IPR004242">
    <property type="entry name" value="Transposase_21"/>
</dbReference>
<reference evidence="2" key="1">
    <citation type="journal article" date="2017" name="Nat. Ecol. Evol.">
        <title>Genome expansion and lineage-specific genetic innovations in the forest pathogenic fungi Armillaria.</title>
        <authorList>
            <person name="Sipos G."/>
            <person name="Prasanna A.N."/>
            <person name="Walter M.C."/>
            <person name="O'Connor E."/>
            <person name="Balint B."/>
            <person name="Krizsan K."/>
            <person name="Kiss B."/>
            <person name="Hess J."/>
            <person name="Varga T."/>
            <person name="Slot J."/>
            <person name="Riley R."/>
            <person name="Boka B."/>
            <person name="Rigling D."/>
            <person name="Barry K."/>
            <person name="Lee J."/>
            <person name="Mihaltcheva S."/>
            <person name="LaButti K."/>
            <person name="Lipzen A."/>
            <person name="Waldron R."/>
            <person name="Moloney N.M."/>
            <person name="Sperisen C."/>
            <person name="Kredics L."/>
            <person name="Vagvoelgyi C."/>
            <person name="Patrignani A."/>
            <person name="Fitzpatrick D."/>
            <person name="Nagy I."/>
            <person name="Doyle S."/>
            <person name="Anderson J.B."/>
            <person name="Grigoriev I.V."/>
            <person name="Gueldener U."/>
            <person name="Muensterkoetter M."/>
            <person name="Nagy L.G."/>
        </authorList>
    </citation>
    <scope>NUCLEOTIDE SEQUENCE [LARGE SCALE GENOMIC DNA]</scope>
    <source>
        <strain evidence="2">28-4</strain>
    </source>
</reference>
<accession>A0A2H3B142</accession>
<dbReference type="EMBL" id="KZ293482">
    <property type="protein sequence ID" value="PBK60782.1"/>
    <property type="molecule type" value="Genomic_DNA"/>
</dbReference>
<dbReference type="AlphaFoldDB" id="A0A2H3B142"/>
<dbReference type="PANTHER" id="PTHR46579">
    <property type="entry name" value="F5/8 TYPE C DOMAIN-CONTAINING PROTEIN-RELATED"/>
    <property type="match status" value="1"/>
</dbReference>
<gene>
    <name evidence="1" type="ORF">ARMSODRAFT_849911</name>
</gene>
<name>A0A2H3B142_9AGAR</name>
<keyword evidence="2" id="KW-1185">Reference proteome</keyword>
<feature type="non-terminal residue" evidence="1">
    <location>
        <position position="401"/>
    </location>
</feature>
<evidence type="ECO:0000313" key="2">
    <source>
        <dbReference type="Proteomes" id="UP000218334"/>
    </source>
</evidence>
<evidence type="ECO:0008006" key="3">
    <source>
        <dbReference type="Google" id="ProtNLM"/>
    </source>
</evidence>
<protein>
    <recommendedName>
        <fullName evidence="3">DUF4218 domain-containing protein</fullName>
    </recommendedName>
</protein>
<organism evidence="1 2">
    <name type="scientific">Armillaria solidipes</name>
    <dbReference type="NCBI Taxonomy" id="1076256"/>
    <lineage>
        <taxon>Eukaryota</taxon>
        <taxon>Fungi</taxon>
        <taxon>Dikarya</taxon>
        <taxon>Basidiomycota</taxon>
        <taxon>Agaricomycotina</taxon>
        <taxon>Agaricomycetes</taxon>
        <taxon>Agaricomycetidae</taxon>
        <taxon>Agaricales</taxon>
        <taxon>Marasmiineae</taxon>
        <taxon>Physalacriaceae</taxon>
        <taxon>Armillaria</taxon>
    </lineage>
</organism>
<dbReference type="Proteomes" id="UP000218334">
    <property type="component" value="Unassembled WGS sequence"/>
</dbReference>
<dbReference type="STRING" id="1076256.A0A2H3B142"/>
<dbReference type="Pfam" id="PF02992">
    <property type="entry name" value="Transposase_21"/>
    <property type="match status" value="1"/>
</dbReference>
<evidence type="ECO:0000313" key="1">
    <source>
        <dbReference type="EMBL" id="PBK60782.1"/>
    </source>
</evidence>